<dbReference type="EMBL" id="OFSM01000020">
    <property type="protein sequence ID" value="SOY30851.1"/>
    <property type="molecule type" value="Genomic_DNA"/>
</dbReference>
<sequence>MAIVTVNGTAYTVPRGTRLGKLLADKAVMSMPCGGHGRCGKCKVTARGAFSELSDTEKLLLTEAEIRQGIRLACCAVVEGDCSVSLTKAGDGQIRVWGDIPEFQLKPGVQTCGFVLDIGTTTLAARLYDVHGAVLAEGSCLNPQSSWGADVISRIEAAMDGADKAIAEAICRATDSLLAGLSEAAGIPAAEIDGMVVTGNTVMLHLFTGTSTEPLSHAPFAAERLFGETVAAGTLGITELSPETKVYLAPCASAFVGADLITALLASGICETDSTQLLADIGTNGEMALWHRGELTCCSTAAGPAFEGAGISMGMGGSAGAIDRVSVQNGRLTAHVIGGGLPRGICGSGIVDAVACLLETGRIEETGYMEEDAVMILPPVSLSRKDIRMVQLAKGAIHAGIRALLSSAGLDCGEVSRLVIAGGFGSYLDAENAGKTGLLPAEMISRVHVVGNAALSGAAMLLLNQDYRASCEQYAKLAKVLELSSDPVFSEEYMERMMF</sequence>
<dbReference type="InterPro" id="IPR041414">
    <property type="entry name" value="Raco-like_middle"/>
</dbReference>
<dbReference type="InterPro" id="IPR042259">
    <property type="entry name" value="Raco-like_middle_sf"/>
</dbReference>
<organism evidence="4 5">
    <name type="scientific">Acetatifactor muris</name>
    <dbReference type="NCBI Taxonomy" id="879566"/>
    <lineage>
        <taxon>Bacteria</taxon>
        <taxon>Bacillati</taxon>
        <taxon>Bacillota</taxon>
        <taxon>Clostridia</taxon>
        <taxon>Lachnospirales</taxon>
        <taxon>Lachnospiraceae</taxon>
        <taxon>Acetatifactor</taxon>
    </lineage>
</organism>
<dbReference type="InterPro" id="IPR052911">
    <property type="entry name" value="Corrinoid_activation_enz"/>
</dbReference>
<dbReference type="SUPFAM" id="SSF54292">
    <property type="entry name" value="2Fe-2S ferredoxin-like"/>
    <property type="match status" value="1"/>
</dbReference>
<dbReference type="Pfam" id="PF00111">
    <property type="entry name" value="Fer2"/>
    <property type="match status" value="1"/>
</dbReference>
<dbReference type="InterPro" id="IPR043129">
    <property type="entry name" value="ATPase_NBD"/>
</dbReference>
<dbReference type="InterPro" id="IPR001041">
    <property type="entry name" value="2Fe-2S_ferredoxin-type"/>
</dbReference>
<dbReference type="SUPFAM" id="SSF53067">
    <property type="entry name" value="Actin-like ATPase domain"/>
    <property type="match status" value="1"/>
</dbReference>
<dbReference type="GO" id="GO:0051536">
    <property type="term" value="F:iron-sulfur cluster binding"/>
    <property type="evidence" value="ECO:0007669"/>
    <property type="project" value="InterPro"/>
</dbReference>
<dbReference type="CDD" id="cd00207">
    <property type="entry name" value="fer2"/>
    <property type="match status" value="1"/>
</dbReference>
<protein>
    <submittedName>
        <fullName evidence="4">Na(+)-translocating NADH-quinone reductase subunit F</fullName>
    </submittedName>
</protein>
<dbReference type="InterPro" id="IPR027980">
    <property type="entry name" value="RACo_C"/>
</dbReference>
<dbReference type="RefSeq" id="WP_103240871.1">
    <property type="nucleotide sequence ID" value="NZ_JANJZD010000020.1"/>
</dbReference>
<evidence type="ECO:0000259" key="1">
    <source>
        <dbReference type="Pfam" id="PF00111"/>
    </source>
</evidence>
<reference evidence="4 5" key="1">
    <citation type="submission" date="2018-01" db="EMBL/GenBank/DDBJ databases">
        <authorList>
            <person name="Gaut B.S."/>
            <person name="Morton B.R."/>
            <person name="Clegg M.T."/>
            <person name="Duvall M.R."/>
        </authorList>
    </citation>
    <scope>NUCLEOTIDE SEQUENCE [LARGE SCALE GENOMIC DNA]</scope>
    <source>
        <strain evidence="4">GP69</strain>
    </source>
</reference>
<proteinExistence type="predicted"/>
<dbReference type="Gene3D" id="3.30.420.480">
    <property type="entry name" value="Domain of unknown function (DUF4445)"/>
    <property type="match status" value="1"/>
</dbReference>
<feature type="domain" description="RACo C-terminal" evidence="2">
    <location>
        <begin position="275"/>
        <end position="498"/>
    </location>
</feature>
<keyword evidence="5" id="KW-1185">Reference proteome</keyword>
<dbReference type="Pfam" id="PF17651">
    <property type="entry name" value="Raco_middle"/>
    <property type="match status" value="1"/>
</dbReference>
<evidence type="ECO:0000313" key="5">
    <source>
        <dbReference type="Proteomes" id="UP000236311"/>
    </source>
</evidence>
<evidence type="ECO:0000259" key="2">
    <source>
        <dbReference type="Pfam" id="PF14574"/>
    </source>
</evidence>
<evidence type="ECO:0000313" key="4">
    <source>
        <dbReference type="EMBL" id="SOY30851.1"/>
    </source>
</evidence>
<dbReference type="AlphaFoldDB" id="A0A2K4ZK52"/>
<dbReference type="InterPro" id="IPR036010">
    <property type="entry name" value="2Fe-2S_ferredoxin-like_sf"/>
</dbReference>
<dbReference type="PANTHER" id="PTHR42895:SF2">
    <property type="entry name" value="IRON-SULFUR CLUSTER PROTEIN"/>
    <property type="match status" value="1"/>
</dbReference>
<dbReference type="Pfam" id="PF14574">
    <property type="entry name" value="RACo_C_ter"/>
    <property type="match status" value="1"/>
</dbReference>
<gene>
    <name evidence="4" type="ORF">AMURIS_03583</name>
</gene>
<feature type="domain" description="2Fe-2S ferredoxin-type" evidence="1">
    <location>
        <begin position="5"/>
        <end position="78"/>
    </location>
</feature>
<dbReference type="InterPro" id="IPR012675">
    <property type="entry name" value="Beta-grasp_dom_sf"/>
</dbReference>
<dbReference type="OrthoDB" id="9810588at2"/>
<name>A0A2K4ZK52_9FIRM</name>
<accession>A0A2K4ZK52</accession>
<dbReference type="Proteomes" id="UP000236311">
    <property type="component" value="Unassembled WGS sequence"/>
</dbReference>
<feature type="domain" description="RACo-like middle region" evidence="3">
    <location>
        <begin position="113"/>
        <end position="269"/>
    </location>
</feature>
<dbReference type="Gene3D" id="3.10.20.30">
    <property type="match status" value="1"/>
</dbReference>
<dbReference type="PANTHER" id="PTHR42895">
    <property type="entry name" value="IRON-SULFUR CLUSTER-BINDING PROTEIN-RELATED"/>
    <property type="match status" value="1"/>
</dbReference>
<evidence type="ECO:0000259" key="3">
    <source>
        <dbReference type="Pfam" id="PF17651"/>
    </source>
</evidence>